<accession>A0A396JVH1</accession>
<organism evidence="1 2">
    <name type="scientific">Medicago truncatula</name>
    <name type="common">Barrel medic</name>
    <name type="synonym">Medicago tribuloides</name>
    <dbReference type="NCBI Taxonomy" id="3880"/>
    <lineage>
        <taxon>Eukaryota</taxon>
        <taxon>Viridiplantae</taxon>
        <taxon>Streptophyta</taxon>
        <taxon>Embryophyta</taxon>
        <taxon>Tracheophyta</taxon>
        <taxon>Spermatophyta</taxon>
        <taxon>Magnoliopsida</taxon>
        <taxon>eudicotyledons</taxon>
        <taxon>Gunneridae</taxon>
        <taxon>Pentapetalae</taxon>
        <taxon>rosids</taxon>
        <taxon>fabids</taxon>
        <taxon>Fabales</taxon>
        <taxon>Fabaceae</taxon>
        <taxon>Papilionoideae</taxon>
        <taxon>50 kb inversion clade</taxon>
        <taxon>NPAAA clade</taxon>
        <taxon>Hologalegina</taxon>
        <taxon>IRL clade</taxon>
        <taxon>Trifolieae</taxon>
        <taxon>Medicago</taxon>
    </lineage>
</organism>
<sequence length="59" mass="6756">MKDSNIVLVKEKKNIVWNDILEDAEEARGELSDKCTLIIVDSDYDNHFVSDLSLIGKQF</sequence>
<dbReference type="EMBL" id="PSQE01000001">
    <property type="protein sequence ID" value="RHN78697.1"/>
    <property type="molecule type" value="Genomic_DNA"/>
</dbReference>
<proteinExistence type="predicted"/>
<dbReference type="Proteomes" id="UP000265566">
    <property type="component" value="Chromosome 1"/>
</dbReference>
<comment type="caution">
    <text evidence="1">The sequence shown here is derived from an EMBL/GenBank/DDBJ whole genome shotgun (WGS) entry which is preliminary data.</text>
</comment>
<evidence type="ECO:0000313" key="1">
    <source>
        <dbReference type="EMBL" id="RHN78697.1"/>
    </source>
</evidence>
<dbReference type="Gramene" id="rna2335">
    <property type="protein sequence ID" value="RHN78697.1"/>
    <property type="gene ID" value="gene2335"/>
</dbReference>
<protein>
    <submittedName>
        <fullName evidence="1">Uncharacterized protein</fullName>
    </submittedName>
</protein>
<gene>
    <name evidence="1" type="ORF">MtrunA17_Chr1g0168751</name>
</gene>
<evidence type="ECO:0000313" key="2">
    <source>
        <dbReference type="Proteomes" id="UP000265566"/>
    </source>
</evidence>
<name>A0A396JVH1_MEDTR</name>
<reference evidence="2" key="1">
    <citation type="journal article" date="2018" name="Nat. Plants">
        <title>Whole-genome landscape of Medicago truncatula symbiotic genes.</title>
        <authorList>
            <person name="Pecrix Y."/>
            <person name="Staton S.E."/>
            <person name="Sallet E."/>
            <person name="Lelandais-Briere C."/>
            <person name="Moreau S."/>
            <person name="Carrere S."/>
            <person name="Blein T."/>
            <person name="Jardinaud M.F."/>
            <person name="Latrasse D."/>
            <person name="Zouine M."/>
            <person name="Zahm M."/>
            <person name="Kreplak J."/>
            <person name="Mayjonade B."/>
            <person name="Satge C."/>
            <person name="Perez M."/>
            <person name="Cauet S."/>
            <person name="Marande W."/>
            <person name="Chantry-Darmon C."/>
            <person name="Lopez-Roques C."/>
            <person name="Bouchez O."/>
            <person name="Berard A."/>
            <person name="Debelle F."/>
            <person name="Munos S."/>
            <person name="Bendahmane A."/>
            <person name="Berges H."/>
            <person name="Niebel A."/>
            <person name="Buitink J."/>
            <person name="Frugier F."/>
            <person name="Benhamed M."/>
            <person name="Crespi M."/>
            <person name="Gouzy J."/>
            <person name="Gamas P."/>
        </authorList>
    </citation>
    <scope>NUCLEOTIDE SEQUENCE [LARGE SCALE GENOMIC DNA]</scope>
    <source>
        <strain evidence="2">cv. Jemalong A17</strain>
    </source>
</reference>
<dbReference type="AlphaFoldDB" id="A0A396JVH1"/>